<evidence type="ECO:0000256" key="1">
    <source>
        <dbReference type="ARBA" id="ARBA00002190"/>
    </source>
</evidence>
<evidence type="ECO:0000313" key="7">
    <source>
        <dbReference type="EMBL" id="AFI05077.1"/>
    </source>
</evidence>
<reference evidence="7 9" key="1">
    <citation type="journal article" date="2013" name="PLoS ONE">
        <title>Sequence Divergence and Conservation in Genomes ofHelicobacter cetorum Strains from a Dolphin and a Whale.</title>
        <authorList>
            <person name="Kersulyte D."/>
            <person name="Rossi M."/>
            <person name="Berg D.E."/>
        </authorList>
    </citation>
    <scope>NUCLEOTIDE SEQUENCE [LARGE SCALE GENOMIC DNA]</scope>
    <source>
        <strain evidence="7 9">MIT 99-5656</strain>
    </source>
</reference>
<dbReference type="eggNOG" id="COG3328">
    <property type="taxonomic scope" value="Bacteria"/>
</dbReference>
<evidence type="ECO:0000313" key="8">
    <source>
        <dbReference type="EMBL" id="AFI06598.1"/>
    </source>
</evidence>
<dbReference type="GO" id="GO:0006313">
    <property type="term" value="P:DNA transposition"/>
    <property type="evidence" value="ECO:0007669"/>
    <property type="project" value="UniProtKB-UniRule"/>
</dbReference>
<keyword evidence="9" id="KW-1185">Reference proteome</keyword>
<evidence type="ECO:0000256" key="2">
    <source>
        <dbReference type="ARBA" id="ARBA00010961"/>
    </source>
</evidence>
<comment type="function">
    <text evidence="1 6">Required for the transposition of the insertion element.</text>
</comment>
<dbReference type="GO" id="GO:0003677">
    <property type="term" value="F:DNA binding"/>
    <property type="evidence" value="ECO:0007669"/>
    <property type="project" value="UniProtKB-UniRule"/>
</dbReference>
<protein>
    <recommendedName>
        <fullName evidence="6">Mutator family transposase</fullName>
    </recommendedName>
</protein>
<dbReference type="KEGG" id="hcm:HCD_00225"/>
<dbReference type="PANTHER" id="PTHR33217">
    <property type="entry name" value="TRANSPOSASE FOR INSERTION SEQUENCE ELEMENT IS1081"/>
    <property type="match status" value="1"/>
</dbReference>
<evidence type="ECO:0000256" key="3">
    <source>
        <dbReference type="ARBA" id="ARBA00022578"/>
    </source>
</evidence>
<keyword evidence="3 6" id="KW-0815">Transposition</keyword>
<evidence type="ECO:0000313" key="9">
    <source>
        <dbReference type="Proteomes" id="UP000005013"/>
    </source>
</evidence>
<dbReference type="InterPro" id="IPR001207">
    <property type="entry name" value="Transposase_mutator"/>
</dbReference>
<accession>I0EQ58</accession>
<dbReference type="Proteomes" id="UP000005013">
    <property type="component" value="Chromosome"/>
</dbReference>
<dbReference type="HOGENOM" id="CLU_036805_13_1_7"/>
<dbReference type="STRING" id="1163745.HCD_00225"/>
<dbReference type="EMBL" id="CP003481">
    <property type="protein sequence ID" value="AFI06598.1"/>
    <property type="molecule type" value="Genomic_DNA"/>
</dbReference>
<keyword evidence="6" id="KW-0814">Transposable element</keyword>
<dbReference type="PANTHER" id="PTHR33217:SF8">
    <property type="entry name" value="MUTATOR FAMILY TRANSPOSASE"/>
    <property type="match status" value="1"/>
</dbReference>
<name>I0EQ58_HELCM</name>
<evidence type="ECO:0000256" key="4">
    <source>
        <dbReference type="ARBA" id="ARBA00023125"/>
    </source>
</evidence>
<proteinExistence type="inferred from homology"/>
<comment type="similarity">
    <text evidence="2 6">Belongs to the transposase mutator family.</text>
</comment>
<dbReference type="AlphaFoldDB" id="I0EQ58"/>
<dbReference type="KEGG" id="hcm:HCD_08070"/>
<keyword evidence="5 6" id="KW-0233">DNA recombination</keyword>
<keyword evidence="4 6" id="KW-0238">DNA-binding</keyword>
<dbReference type="PATRIC" id="fig|1163745.3.peg.1711"/>
<gene>
    <name evidence="7" type="ordered locus">HCD_00225</name>
    <name evidence="8" type="ordered locus">HCD_08070</name>
</gene>
<dbReference type="Pfam" id="PF00872">
    <property type="entry name" value="Transposase_mut"/>
    <property type="match status" value="1"/>
</dbReference>
<organism evidence="7 9">
    <name type="scientific">Helicobacter cetorum (strain ATCC BAA-540 / CCUG 52418 / MIT 99-5656)</name>
    <dbReference type="NCBI Taxonomy" id="1163745"/>
    <lineage>
        <taxon>Bacteria</taxon>
        <taxon>Pseudomonadati</taxon>
        <taxon>Campylobacterota</taxon>
        <taxon>Epsilonproteobacteria</taxon>
        <taxon>Campylobacterales</taxon>
        <taxon>Helicobacteraceae</taxon>
        <taxon>Helicobacter</taxon>
    </lineage>
</organism>
<evidence type="ECO:0000256" key="6">
    <source>
        <dbReference type="RuleBase" id="RU365089"/>
    </source>
</evidence>
<dbReference type="EMBL" id="CP003481">
    <property type="protein sequence ID" value="AFI05077.1"/>
    <property type="molecule type" value="Genomic_DNA"/>
</dbReference>
<sequence>MKVKEANFWLSVLSDLRNRGLEDILIASVDGLKGFPEAINSIFPKTEVQLCIVHQIRNSIKFVGSKYQKEFLKDLKLVYQASTKEIAESELIRLNEKWGSKYLLVLKSWQNKWDNLSLFFKYPPA</sequence>
<evidence type="ECO:0000256" key="5">
    <source>
        <dbReference type="ARBA" id="ARBA00023172"/>
    </source>
</evidence>
<dbReference type="GO" id="GO:0004803">
    <property type="term" value="F:transposase activity"/>
    <property type="evidence" value="ECO:0007669"/>
    <property type="project" value="UniProtKB-UniRule"/>
</dbReference>